<evidence type="ECO:0000313" key="7">
    <source>
        <dbReference type="EMBL" id="SUQ62493.1"/>
    </source>
</evidence>
<dbReference type="RefSeq" id="WP_115086123.1">
    <property type="nucleotide sequence ID" value="NZ_CBCSFG010000044.1"/>
</dbReference>
<feature type="domain" description="Fimbrial-type adhesion" evidence="6">
    <location>
        <begin position="29"/>
        <end position="170"/>
    </location>
</feature>
<sequence length="171" mass="18488">MKTSSLRALTFFTGLYVCSLSSLAEDLKINFSGALVVPTCELVIEKSEQTVNLGDYNKKDLSRMEKTPGKAFYIDIVTCATANKVSFVFTGQEAAGLSGMLAIEGDTSGVAIGIENESGKQIKINGDALQYDVTGGEHKRLPFKAYLQLLKGQDLQAGRFNSVVNFEVAYP</sequence>
<gene>
    <name evidence="7" type="primary">mrpA</name>
    <name evidence="7" type="ORF">CCOS864_01937</name>
</gene>
<evidence type="ECO:0000256" key="4">
    <source>
        <dbReference type="ARBA" id="ARBA00023263"/>
    </source>
</evidence>
<protein>
    <submittedName>
        <fullName evidence="7">Major MR/P fimbria protein</fullName>
    </submittedName>
</protein>
<dbReference type="InterPro" id="IPR000259">
    <property type="entry name" value="Adhesion_dom_fimbrial"/>
</dbReference>
<dbReference type="InterPro" id="IPR008966">
    <property type="entry name" value="Adhesion_dom_sf"/>
</dbReference>
<keyword evidence="8" id="KW-1185">Reference proteome</keyword>
<dbReference type="InterPro" id="IPR036937">
    <property type="entry name" value="Adhesion_dom_fimbrial_sf"/>
</dbReference>
<dbReference type="PANTHER" id="PTHR33420">
    <property type="entry name" value="FIMBRIAL SUBUNIT ELFA-RELATED"/>
    <property type="match status" value="1"/>
</dbReference>
<feature type="signal peptide" evidence="5">
    <location>
        <begin position="1"/>
        <end position="24"/>
    </location>
</feature>
<comment type="similarity">
    <text evidence="2">Belongs to the fimbrial protein family.</text>
</comment>
<comment type="subcellular location">
    <subcellularLocation>
        <location evidence="1">Fimbrium</location>
    </subcellularLocation>
</comment>
<dbReference type="GO" id="GO:0009289">
    <property type="term" value="C:pilus"/>
    <property type="evidence" value="ECO:0007669"/>
    <property type="project" value="UniProtKB-SubCell"/>
</dbReference>
<organism evidence="7 8">
    <name type="scientific">Pseudomonas wadenswilerensis</name>
    <dbReference type="NCBI Taxonomy" id="1785161"/>
    <lineage>
        <taxon>Bacteria</taxon>
        <taxon>Pseudomonadati</taxon>
        <taxon>Pseudomonadota</taxon>
        <taxon>Gammaproteobacteria</taxon>
        <taxon>Pseudomonadales</taxon>
        <taxon>Pseudomonadaceae</taxon>
        <taxon>Pseudomonas</taxon>
    </lineage>
</organism>
<dbReference type="AlphaFoldDB" id="A0A380SXK9"/>
<evidence type="ECO:0000256" key="2">
    <source>
        <dbReference type="ARBA" id="ARBA00006671"/>
    </source>
</evidence>
<dbReference type="Pfam" id="PF00419">
    <property type="entry name" value="Fimbrial"/>
    <property type="match status" value="1"/>
</dbReference>
<dbReference type="EMBL" id="UIDD01000006">
    <property type="protein sequence ID" value="SUQ62493.1"/>
    <property type="molecule type" value="Genomic_DNA"/>
</dbReference>
<name>A0A380SXK9_9PSED</name>
<dbReference type="GO" id="GO:0043709">
    <property type="term" value="P:cell adhesion involved in single-species biofilm formation"/>
    <property type="evidence" value="ECO:0007669"/>
    <property type="project" value="TreeGrafter"/>
</dbReference>
<dbReference type="SUPFAM" id="SSF49401">
    <property type="entry name" value="Bacterial adhesins"/>
    <property type="match status" value="1"/>
</dbReference>
<proteinExistence type="inferred from homology"/>
<dbReference type="Proteomes" id="UP000255177">
    <property type="component" value="Unassembled WGS sequence"/>
</dbReference>
<dbReference type="InterPro" id="IPR050263">
    <property type="entry name" value="Bact_Fimbrial_Adh_Pro"/>
</dbReference>
<evidence type="ECO:0000256" key="1">
    <source>
        <dbReference type="ARBA" id="ARBA00004561"/>
    </source>
</evidence>
<dbReference type="Gene3D" id="2.60.40.1090">
    <property type="entry name" value="Fimbrial-type adhesion domain"/>
    <property type="match status" value="1"/>
</dbReference>
<evidence type="ECO:0000256" key="5">
    <source>
        <dbReference type="SAM" id="SignalP"/>
    </source>
</evidence>
<feature type="chain" id="PRO_5017045382" evidence="5">
    <location>
        <begin position="25"/>
        <end position="171"/>
    </location>
</feature>
<reference evidence="8" key="1">
    <citation type="submission" date="2018-07" db="EMBL/GenBank/DDBJ databases">
        <authorList>
            <person name="Blom J."/>
        </authorList>
    </citation>
    <scope>NUCLEOTIDE SEQUENCE [LARGE SCALE GENOMIC DNA]</scope>
    <source>
        <strain evidence="8">CCOS 864</strain>
    </source>
</reference>
<evidence type="ECO:0000259" key="6">
    <source>
        <dbReference type="Pfam" id="PF00419"/>
    </source>
</evidence>
<dbReference type="PANTHER" id="PTHR33420:SF3">
    <property type="entry name" value="FIMBRIAL SUBUNIT ELFA"/>
    <property type="match status" value="1"/>
</dbReference>
<evidence type="ECO:0000313" key="8">
    <source>
        <dbReference type="Proteomes" id="UP000255177"/>
    </source>
</evidence>
<keyword evidence="3 5" id="KW-0732">Signal</keyword>
<evidence type="ECO:0000256" key="3">
    <source>
        <dbReference type="ARBA" id="ARBA00022729"/>
    </source>
</evidence>
<accession>A0A380SXK9</accession>
<keyword evidence="4" id="KW-0281">Fimbrium</keyword>